<comment type="subunit">
    <text evidence="16">F-type ATPases have 2 components, F(1) - the catalytic core - and F(0) - the membrane proton channel. F(1) has five subunits: alpha(3), beta(3), gamma(1), delta(1), epsilon(1). F(0) has three main subunits: a(1), b(2) and c(10-14). The alpha and beta chains form an alternating ring which encloses part of the gamma chain. F(1) is attached to F(0) by a central stalk formed by the gamma and epsilon chains, while a peripheral stalk is formed by the delta and b chains.</text>
</comment>
<dbReference type="GO" id="GO:0012505">
    <property type="term" value="C:endomembrane system"/>
    <property type="evidence" value="ECO:0007669"/>
    <property type="project" value="UniProtKB-SubCell"/>
</dbReference>
<evidence type="ECO:0000256" key="2">
    <source>
        <dbReference type="ARBA" id="ARBA00022448"/>
    </source>
</evidence>
<dbReference type="NCBIfam" id="TIGR01144">
    <property type="entry name" value="ATP_synt_b"/>
    <property type="match status" value="1"/>
</dbReference>
<evidence type="ECO:0000256" key="9">
    <source>
        <dbReference type="ARBA" id="ARBA00023065"/>
    </source>
</evidence>
<evidence type="ECO:0000256" key="8">
    <source>
        <dbReference type="ARBA" id="ARBA00022989"/>
    </source>
</evidence>
<reference evidence="19" key="1">
    <citation type="journal article" date="2018" name="Genome Biol.">
        <title>SKESA: strategic k-mer extension for scrupulous assemblies.</title>
        <authorList>
            <person name="Souvorov A."/>
            <person name="Agarwala R."/>
            <person name="Lipman D.J."/>
        </authorList>
    </citation>
    <scope>NUCLEOTIDE SEQUENCE</scope>
    <source>
        <strain evidence="19">MA.S/20050497</strain>
    </source>
</reference>
<dbReference type="AlphaFoldDB" id="A0A761KVS3"/>
<evidence type="ECO:0000256" key="13">
    <source>
        <dbReference type="ARBA" id="ARBA00025614"/>
    </source>
</evidence>
<name>A0A761KVS3_SALER</name>
<dbReference type="PANTHER" id="PTHR33445:SF1">
    <property type="entry name" value="ATP SYNTHASE SUBUNIT B"/>
    <property type="match status" value="1"/>
</dbReference>
<feature type="transmembrane region" description="Helical" evidence="16">
    <location>
        <begin position="6"/>
        <end position="26"/>
    </location>
</feature>
<evidence type="ECO:0000256" key="7">
    <source>
        <dbReference type="ARBA" id="ARBA00022781"/>
    </source>
</evidence>
<keyword evidence="6 16" id="KW-0812">Transmembrane</keyword>
<keyword evidence="3 16" id="KW-1003">Cell membrane</keyword>
<evidence type="ECO:0000313" key="19">
    <source>
        <dbReference type="EMBL" id="HAG3149398.1"/>
    </source>
</evidence>
<evidence type="ECO:0000256" key="3">
    <source>
        <dbReference type="ARBA" id="ARBA00022475"/>
    </source>
</evidence>
<keyword evidence="10 16" id="KW-0472">Membrane</keyword>
<evidence type="ECO:0000256" key="16">
    <source>
        <dbReference type="HAMAP-Rule" id="MF_01398"/>
    </source>
</evidence>
<dbReference type="GO" id="GO:0046933">
    <property type="term" value="F:proton-transporting ATP synthase activity, rotational mechanism"/>
    <property type="evidence" value="ECO:0007669"/>
    <property type="project" value="UniProtKB-UniRule"/>
</dbReference>
<organism evidence="19">
    <name type="scientific">Salmonella enterica</name>
    <name type="common">Salmonella choleraesuis</name>
    <dbReference type="NCBI Taxonomy" id="28901"/>
    <lineage>
        <taxon>Bacteria</taxon>
        <taxon>Pseudomonadati</taxon>
        <taxon>Pseudomonadota</taxon>
        <taxon>Gammaproteobacteria</taxon>
        <taxon>Enterobacterales</taxon>
        <taxon>Enterobacteriaceae</taxon>
        <taxon>Salmonella</taxon>
    </lineage>
</organism>
<dbReference type="GO" id="GO:0045259">
    <property type="term" value="C:proton-transporting ATP synthase complex"/>
    <property type="evidence" value="ECO:0007669"/>
    <property type="project" value="UniProtKB-KW"/>
</dbReference>
<dbReference type="InterPro" id="IPR050059">
    <property type="entry name" value="ATP_synthase_B_chain"/>
</dbReference>
<evidence type="ECO:0000256" key="14">
    <source>
        <dbReference type="ARBA" id="ARBA00026054"/>
    </source>
</evidence>
<evidence type="ECO:0000256" key="17">
    <source>
        <dbReference type="RuleBase" id="RU003848"/>
    </source>
</evidence>
<dbReference type="InterPro" id="IPR028987">
    <property type="entry name" value="ATP_synth_B-like_membr_sf"/>
</dbReference>
<evidence type="ECO:0000256" key="10">
    <source>
        <dbReference type="ARBA" id="ARBA00023136"/>
    </source>
</evidence>
<sequence>MNLNATILGQAIAFILFVWFCMKYVWPPLMAAIEKRQKEIADGLASAERAHKDLDLAKASATDQLKKAKAEAQVIIEQANKRRAQILDEAKTEAEQERTKIVAQAQAEIEAERKRAREELRKQVAILAVAGAEKIIERSVDEAANSDIVDKLVAELCKEGGADV</sequence>
<dbReference type="NCBIfam" id="NF004411">
    <property type="entry name" value="PRK05759.1-2"/>
    <property type="match status" value="1"/>
</dbReference>
<dbReference type="InterPro" id="IPR002146">
    <property type="entry name" value="ATP_synth_b/b'su_bac/chlpt"/>
</dbReference>
<keyword evidence="9 16" id="KW-0406">Ion transport</keyword>
<comment type="subunit">
    <text evidence="14">F-type ATPases have 2 components, F(1) - the catalytic core - and F(0) - the membrane proton channel. F(1) has five subunits: alpha(3), beta(3), gamma(1), delta(1), epsilon(1). F(0) has four main subunits: a(1), b(2) and c(10-14). The alpha and beta chains form an alternating ring which encloses part of the gamma chain. F(1) is attached to F(0) by a central stalk formed by the gamma and epsilon chains, while a peripheral stalk is formed by the delta and b chains.</text>
</comment>
<keyword evidence="18" id="KW-0175">Coiled coil</keyword>
<evidence type="ECO:0000256" key="6">
    <source>
        <dbReference type="ARBA" id="ARBA00022692"/>
    </source>
</evidence>
<dbReference type="HAMAP" id="MF_01398">
    <property type="entry name" value="ATP_synth_b_bprime"/>
    <property type="match status" value="1"/>
</dbReference>
<keyword evidence="2 16" id="KW-0813">Transport</keyword>
<dbReference type="GO" id="GO:0046961">
    <property type="term" value="F:proton-transporting ATPase activity, rotational mechanism"/>
    <property type="evidence" value="ECO:0007669"/>
    <property type="project" value="TreeGrafter"/>
</dbReference>
<keyword evidence="8 16" id="KW-1133">Transmembrane helix</keyword>
<evidence type="ECO:0000256" key="1">
    <source>
        <dbReference type="ARBA" id="ARBA00005513"/>
    </source>
</evidence>
<dbReference type="EMBL" id="DAAXYS010000070">
    <property type="protein sequence ID" value="HAG3149398.1"/>
    <property type="molecule type" value="Genomic_DNA"/>
</dbReference>
<comment type="subcellular location">
    <subcellularLocation>
        <location evidence="16">Cell membrane</location>
        <topology evidence="16">Single-pass membrane protein</topology>
    </subcellularLocation>
    <subcellularLocation>
        <location evidence="15">Endomembrane system</location>
        <topology evidence="15">Single-pass membrane protein</topology>
    </subcellularLocation>
</comment>
<evidence type="ECO:0000256" key="4">
    <source>
        <dbReference type="ARBA" id="ARBA00022519"/>
    </source>
</evidence>
<proteinExistence type="inferred from homology"/>
<reference evidence="19" key="2">
    <citation type="submission" date="2020-02" db="EMBL/GenBank/DDBJ databases">
        <authorList>
            <consortium name="NCBI Pathogen Detection Project"/>
        </authorList>
    </citation>
    <scope>NUCLEOTIDE SEQUENCE</scope>
    <source>
        <strain evidence="19">MA.S/20050497</strain>
    </source>
</reference>
<dbReference type="GO" id="GO:0005886">
    <property type="term" value="C:plasma membrane"/>
    <property type="evidence" value="ECO:0007669"/>
    <property type="project" value="UniProtKB-SubCell"/>
</dbReference>
<evidence type="ECO:0000256" key="12">
    <source>
        <dbReference type="ARBA" id="ARBA00025198"/>
    </source>
</evidence>
<dbReference type="Pfam" id="PF00430">
    <property type="entry name" value="ATP-synt_B"/>
    <property type="match status" value="1"/>
</dbReference>
<evidence type="ECO:0000256" key="5">
    <source>
        <dbReference type="ARBA" id="ARBA00022547"/>
    </source>
</evidence>
<protein>
    <recommendedName>
        <fullName evidence="16">ATP synthase subunit b</fullName>
    </recommendedName>
    <alternativeName>
        <fullName evidence="16">ATP synthase F(0) sector subunit b</fullName>
    </alternativeName>
    <alternativeName>
        <fullName evidence="16">ATPase subunit I</fullName>
    </alternativeName>
    <alternativeName>
        <fullName evidence="16">F-type ATPase subunit b</fullName>
        <shortName evidence="16">F-ATPase subunit b</shortName>
    </alternativeName>
</protein>
<dbReference type="PANTHER" id="PTHR33445">
    <property type="entry name" value="ATP SYNTHASE SUBUNIT B', CHLOROPLASTIC"/>
    <property type="match status" value="1"/>
</dbReference>
<dbReference type="InterPro" id="IPR005864">
    <property type="entry name" value="ATP_synth_F0_bsu_bac"/>
</dbReference>
<comment type="caution">
    <text evidence="19">The sequence shown here is derived from an EMBL/GenBank/DDBJ whole genome shotgun (WGS) entry which is preliminary data.</text>
</comment>
<dbReference type="Gene3D" id="1.20.5.620">
    <property type="entry name" value="F1F0 ATP synthase subunit B, membrane domain"/>
    <property type="match status" value="1"/>
</dbReference>
<dbReference type="FunFam" id="1.20.5.620:FF:000001">
    <property type="entry name" value="ATP synthase subunit b"/>
    <property type="match status" value="1"/>
</dbReference>
<keyword evidence="11 16" id="KW-0066">ATP synthesis</keyword>
<comment type="function">
    <text evidence="12 16">F(1)F(0) ATP synthase produces ATP from ADP in the presence of a proton or sodium gradient. F-type ATPases consist of two structural domains, F(1) containing the extramembraneous catalytic core and F(0) containing the membrane proton channel, linked together by a central stalk and a peripheral stalk. During catalysis, ATP synthesis in the catalytic domain of F(1) is coupled via a rotary mechanism of the central stalk subunits to proton translocation.</text>
</comment>
<accession>A0A761KVS3</accession>
<dbReference type="NCBIfam" id="NF004413">
    <property type="entry name" value="PRK05759.1-4"/>
    <property type="match status" value="1"/>
</dbReference>
<dbReference type="CDD" id="cd06503">
    <property type="entry name" value="ATP-synt_Fo_b"/>
    <property type="match status" value="1"/>
</dbReference>
<feature type="coiled-coil region" evidence="18">
    <location>
        <begin position="51"/>
        <end position="126"/>
    </location>
</feature>
<keyword evidence="7 16" id="KW-0375">Hydrogen ion transport</keyword>
<comment type="function">
    <text evidence="13">Component of the F(0) channel, it forms part of the peripheral stalk, linking F(1) to F(0). The b'-subunit is a diverged and duplicated form of b found in plants and photosynthetic bacteria.</text>
</comment>
<keyword evidence="5 16" id="KW-0138">CF(0)</keyword>
<keyword evidence="4" id="KW-0997">Cell inner membrane</keyword>
<dbReference type="SUPFAM" id="SSF81573">
    <property type="entry name" value="F1F0 ATP synthase subunit B, membrane domain"/>
    <property type="match status" value="1"/>
</dbReference>
<evidence type="ECO:0000256" key="11">
    <source>
        <dbReference type="ARBA" id="ARBA00023310"/>
    </source>
</evidence>
<evidence type="ECO:0000256" key="15">
    <source>
        <dbReference type="ARBA" id="ARBA00037847"/>
    </source>
</evidence>
<comment type="similarity">
    <text evidence="1 16 17">Belongs to the ATPase B chain family.</text>
</comment>
<evidence type="ECO:0000256" key="18">
    <source>
        <dbReference type="SAM" id="Coils"/>
    </source>
</evidence>
<gene>
    <name evidence="16 19" type="primary">atpF</name>
    <name evidence="19" type="ORF">G8Z18_004095</name>
</gene>